<evidence type="ECO:0000256" key="1">
    <source>
        <dbReference type="SAM" id="MobiDB-lite"/>
    </source>
</evidence>
<dbReference type="InterPro" id="IPR012340">
    <property type="entry name" value="NA-bd_OB-fold"/>
</dbReference>
<proteinExistence type="predicted"/>
<dbReference type="AlphaFoldDB" id="A0A6N2LHF7"/>
<feature type="domain" description="Replication protein A 70 kDa DNA-binding subunit B/D first OB fold" evidence="2">
    <location>
        <begin position="5"/>
        <end position="102"/>
    </location>
</feature>
<reference evidence="3" key="1">
    <citation type="submission" date="2019-03" db="EMBL/GenBank/DDBJ databases">
        <authorList>
            <person name="Mank J."/>
            <person name="Almeida P."/>
        </authorList>
    </citation>
    <scope>NUCLEOTIDE SEQUENCE</scope>
    <source>
        <strain evidence="3">78183</strain>
    </source>
</reference>
<name>A0A6N2LHF7_SALVM</name>
<gene>
    <name evidence="3" type="ORF">SVIM_LOCUS230377</name>
</gene>
<dbReference type="EMBL" id="CAADRP010001541">
    <property type="protein sequence ID" value="VFU40341.1"/>
    <property type="molecule type" value="Genomic_DNA"/>
</dbReference>
<sequence length="426" mass="48378">MALSIQNIKKYNIYQSLRARICRVWIPTLNGQNSSFNCLFVDATGNAIQASAKGKNIQTFAALIIEGDYYQICGFYTFENKYTNSVVAHEAVIDLKSDTKVTRIDPITPPIPRHYFNFIDFAHLMTTGKRSGVLTGEELRVTLWGDVAKAFDDSDLSNQSSPVIIVFAAFRITEFKGKPNLASTVASLWYFNPEIQEILPYKHYYKDIPVEVHELPSTANTLTIDQQLKENRKTIKEILCMDPYRYKNERFTCKASIADYDLHPGWWYHSCPICTKSISDKGTSFKCIEHNEVTPIPCTDVPKFLMVGKTAKFFFGSSAHNYVYDKGFIDSIPTPMIDKLQKPKIFQLRFGTFRSVMNRCDIIVANVFDDIIEVESPQQHDEPKLHDLNVRFTSPQSASSSKEPLLLDPITPTPIQPSRADVNTPP</sequence>
<evidence type="ECO:0000259" key="2">
    <source>
        <dbReference type="Pfam" id="PF02721"/>
    </source>
</evidence>
<dbReference type="PANTHER" id="PTHR47165">
    <property type="entry name" value="OS03G0429900 PROTEIN"/>
    <property type="match status" value="1"/>
</dbReference>
<feature type="region of interest" description="Disordered" evidence="1">
    <location>
        <begin position="378"/>
        <end position="426"/>
    </location>
</feature>
<dbReference type="Gene3D" id="2.40.50.140">
    <property type="entry name" value="Nucleic acid-binding proteins"/>
    <property type="match status" value="3"/>
</dbReference>
<dbReference type="PANTHER" id="PTHR47165:SF4">
    <property type="entry name" value="OS03G0429900 PROTEIN"/>
    <property type="match status" value="1"/>
</dbReference>
<protein>
    <recommendedName>
        <fullName evidence="2">Replication protein A 70 kDa DNA-binding subunit B/D first OB fold domain-containing protein</fullName>
    </recommendedName>
</protein>
<dbReference type="Pfam" id="PF02721">
    <property type="entry name" value="DUF223"/>
    <property type="match status" value="1"/>
</dbReference>
<feature type="compositionally biased region" description="Polar residues" evidence="1">
    <location>
        <begin position="391"/>
        <end position="402"/>
    </location>
</feature>
<accession>A0A6N2LHF7</accession>
<feature type="compositionally biased region" description="Basic and acidic residues" evidence="1">
    <location>
        <begin position="378"/>
        <end position="389"/>
    </location>
</feature>
<organism evidence="3">
    <name type="scientific">Salix viminalis</name>
    <name type="common">Common osier</name>
    <name type="synonym">Basket willow</name>
    <dbReference type="NCBI Taxonomy" id="40686"/>
    <lineage>
        <taxon>Eukaryota</taxon>
        <taxon>Viridiplantae</taxon>
        <taxon>Streptophyta</taxon>
        <taxon>Embryophyta</taxon>
        <taxon>Tracheophyta</taxon>
        <taxon>Spermatophyta</taxon>
        <taxon>Magnoliopsida</taxon>
        <taxon>eudicotyledons</taxon>
        <taxon>Gunneridae</taxon>
        <taxon>Pentapetalae</taxon>
        <taxon>rosids</taxon>
        <taxon>fabids</taxon>
        <taxon>Malpighiales</taxon>
        <taxon>Salicaceae</taxon>
        <taxon>Saliceae</taxon>
        <taxon>Salix</taxon>
    </lineage>
</organism>
<dbReference type="CDD" id="cd04481">
    <property type="entry name" value="RPA1_DBD_B_like"/>
    <property type="match status" value="1"/>
</dbReference>
<dbReference type="SUPFAM" id="SSF50249">
    <property type="entry name" value="Nucleic acid-binding proteins"/>
    <property type="match status" value="3"/>
</dbReference>
<dbReference type="InterPro" id="IPR003871">
    <property type="entry name" value="RFA1B/D_OB_1st"/>
</dbReference>
<evidence type="ECO:0000313" key="3">
    <source>
        <dbReference type="EMBL" id="VFU40341.1"/>
    </source>
</evidence>